<keyword evidence="3" id="KW-1185">Reference proteome</keyword>
<gene>
    <name evidence="2" type="ORF">DEO72_LG3g1985</name>
</gene>
<evidence type="ECO:0000256" key="1">
    <source>
        <dbReference type="SAM" id="MobiDB-lite"/>
    </source>
</evidence>
<dbReference type="AlphaFoldDB" id="A0A4D6LFL7"/>
<protein>
    <submittedName>
        <fullName evidence="2">Uncharacterized protein</fullName>
    </submittedName>
</protein>
<evidence type="ECO:0000313" key="2">
    <source>
        <dbReference type="EMBL" id="QCD87449.1"/>
    </source>
</evidence>
<reference evidence="2 3" key="1">
    <citation type="submission" date="2019-04" db="EMBL/GenBank/DDBJ databases">
        <title>An improved genome assembly and genetic linkage map for asparagus bean, Vigna unguiculata ssp. sesquipedialis.</title>
        <authorList>
            <person name="Xia Q."/>
            <person name="Zhang R."/>
            <person name="Dong Y."/>
        </authorList>
    </citation>
    <scope>NUCLEOTIDE SEQUENCE [LARGE SCALE GENOMIC DNA]</scope>
    <source>
        <tissue evidence="2">Leaf</tissue>
    </source>
</reference>
<proteinExistence type="predicted"/>
<organism evidence="2 3">
    <name type="scientific">Vigna unguiculata</name>
    <name type="common">Cowpea</name>
    <dbReference type="NCBI Taxonomy" id="3917"/>
    <lineage>
        <taxon>Eukaryota</taxon>
        <taxon>Viridiplantae</taxon>
        <taxon>Streptophyta</taxon>
        <taxon>Embryophyta</taxon>
        <taxon>Tracheophyta</taxon>
        <taxon>Spermatophyta</taxon>
        <taxon>Magnoliopsida</taxon>
        <taxon>eudicotyledons</taxon>
        <taxon>Gunneridae</taxon>
        <taxon>Pentapetalae</taxon>
        <taxon>rosids</taxon>
        <taxon>fabids</taxon>
        <taxon>Fabales</taxon>
        <taxon>Fabaceae</taxon>
        <taxon>Papilionoideae</taxon>
        <taxon>50 kb inversion clade</taxon>
        <taxon>NPAAA clade</taxon>
        <taxon>indigoferoid/millettioid clade</taxon>
        <taxon>Phaseoleae</taxon>
        <taxon>Vigna</taxon>
    </lineage>
</organism>
<evidence type="ECO:0000313" key="3">
    <source>
        <dbReference type="Proteomes" id="UP000501690"/>
    </source>
</evidence>
<dbReference type="Proteomes" id="UP000501690">
    <property type="component" value="Linkage Group LG3"/>
</dbReference>
<sequence>MTFLLDPPAAAAVSNPLLGLVPPNLDLWALRRSERASLSDPLNSAMQTLQTMEAMNVHGSLASSIESLSNINQDLHLKLQQQRMATMMFGGDSQKGESSVALNGFGNQKLLQPLDPPAAAAVSNPLLGLVPPNPDLWALRRSERASLSDPLNSAMQTLQTMEAMNVHGSLASSIESLSNINQDLHLKLQQQRMATMMFGGDSQKVVGSPEVAERRRNSDDGSATAAVAAAAREAVAVAARICREK</sequence>
<dbReference type="EMBL" id="CP039347">
    <property type="protein sequence ID" value="QCD87449.1"/>
    <property type="molecule type" value="Genomic_DNA"/>
</dbReference>
<name>A0A4D6LFL7_VIGUN</name>
<accession>A0A4D6LFL7</accession>
<feature type="region of interest" description="Disordered" evidence="1">
    <location>
        <begin position="201"/>
        <end position="221"/>
    </location>
</feature>